<evidence type="ECO:0000256" key="4">
    <source>
        <dbReference type="ARBA" id="ARBA00022838"/>
    </source>
</evidence>
<dbReference type="InterPro" id="IPR000719">
    <property type="entry name" value="Prot_kinase_dom"/>
</dbReference>
<name>A0A023B337_GRENI</name>
<feature type="compositionally biased region" description="Low complexity" evidence="8">
    <location>
        <begin position="372"/>
        <end position="381"/>
    </location>
</feature>
<evidence type="ECO:0000256" key="3">
    <source>
        <dbReference type="ARBA" id="ARBA00022741"/>
    </source>
</evidence>
<gene>
    <name evidence="10" type="ORF">GNI_114220</name>
</gene>
<evidence type="ECO:0000259" key="9">
    <source>
        <dbReference type="PROSITE" id="PS50011"/>
    </source>
</evidence>
<dbReference type="GO" id="GO:0005634">
    <property type="term" value="C:nucleus"/>
    <property type="evidence" value="ECO:0007669"/>
    <property type="project" value="TreeGrafter"/>
</dbReference>
<sequence>MFTNWTRYAKFGNDVDRTPPTPRRNLACASPSTARRSSTLNYAESIILNKPKGRRLGDGVKLSGTNEYDETIRRLSWDAAESLLAAGPMSADLTRVPPRPRIRGPATSAVPAYQLLLPQRSTPMDQQEDSIHFPNEEEAPPYPTWTMSVGIPQPRRGMPDRKKSEFVSSLIRQPEMPARRRYSDYEGQRADGMLNVPAIMVDPYSSSAREFIASRQLLFLTRRRLRSATHEPHVWIVNYYGRAAAKAIHSKIVPGASVALADTALLAHQHAPSLPTKLTRLLGYLEVNDNMPVVERAKLRFARLIGRGGTSAVYSGGLEVGAETALPVVAKILNPKHWKCALAELVASAATCHRMTEGAWIVTDRARRSRGESSPTSASSHSGGGGLDENCPFVQGGVWLMPTELHLFWDADSPQPGLAGTAEGWRGELKKRYDQPKFATTELPALCCLMLRNSEDGVPLLTWLNTVYVKRRCKPSHEMCVYFAYTVITLVRQLHSCGLVHGDIKPDNFVLLSSAAPFSGKRIFGDVQIPHPLLGDALVCPVTVAGIDFGRSLDVKEALRDVVFVGDTQVSDFRCPSMLESLSWETQIDLTGLAVTIFTMVSLKYPKIRKKKLDAAAPAPLSVGDARGKVSHSYWFGSRVRGDLKQNEFWLGVLDRLINFDPFHTSDGHTLLDSCLLLRQLEKELLGLFENHRLDIGASYDVLYAELQDMKDFIVDYQKRGGTSAVMI</sequence>
<feature type="region of interest" description="Disordered" evidence="8">
    <location>
        <begin position="11"/>
        <end position="32"/>
    </location>
</feature>
<dbReference type="RefSeq" id="XP_011131617.1">
    <property type="nucleotide sequence ID" value="XM_011133315.1"/>
</dbReference>
<keyword evidence="11" id="KW-1185">Reference proteome</keyword>
<evidence type="ECO:0000256" key="7">
    <source>
        <dbReference type="PROSITE-ProRule" id="PRU10141"/>
    </source>
</evidence>
<dbReference type="GeneID" id="22914038"/>
<organism evidence="10 11">
    <name type="scientific">Gregarina niphandrodes</name>
    <name type="common">Septate eugregarine</name>
    <dbReference type="NCBI Taxonomy" id="110365"/>
    <lineage>
        <taxon>Eukaryota</taxon>
        <taxon>Sar</taxon>
        <taxon>Alveolata</taxon>
        <taxon>Apicomplexa</taxon>
        <taxon>Conoidasida</taxon>
        <taxon>Gregarinasina</taxon>
        <taxon>Eugregarinorida</taxon>
        <taxon>Gregarinidae</taxon>
        <taxon>Gregarina</taxon>
    </lineage>
</organism>
<evidence type="ECO:0000256" key="1">
    <source>
        <dbReference type="ARBA" id="ARBA00004629"/>
    </source>
</evidence>
<keyword evidence="6" id="KW-0137">Centromere</keyword>
<dbReference type="GO" id="GO:0005524">
    <property type="term" value="F:ATP binding"/>
    <property type="evidence" value="ECO:0007669"/>
    <property type="project" value="UniProtKB-UniRule"/>
</dbReference>
<dbReference type="Proteomes" id="UP000019763">
    <property type="component" value="Unassembled WGS sequence"/>
</dbReference>
<keyword evidence="4" id="KW-0995">Kinetochore</keyword>
<comment type="caution">
    <text evidence="10">The sequence shown here is derived from an EMBL/GenBank/DDBJ whole genome shotgun (WGS) entry which is preliminary data.</text>
</comment>
<keyword evidence="3 7" id="KW-0547">Nucleotide-binding</keyword>
<accession>A0A023B337</accession>
<dbReference type="InterPro" id="IPR017441">
    <property type="entry name" value="Protein_kinase_ATP_BS"/>
</dbReference>
<keyword evidence="5 7" id="KW-0067">ATP-binding</keyword>
<evidence type="ECO:0000256" key="2">
    <source>
        <dbReference type="ARBA" id="ARBA00022454"/>
    </source>
</evidence>
<keyword evidence="10" id="KW-0418">Kinase</keyword>
<evidence type="ECO:0000256" key="8">
    <source>
        <dbReference type="SAM" id="MobiDB-lite"/>
    </source>
</evidence>
<dbReference type="PROSITE" id="PS00108">
    <property type="entry name" value="PROTEIN_KINASE_ST"/>
    <property type="match status" value="1"/>
</dbReference>
<dbReference type="InterPro" id="IPR008271">
    <property type="entry name" value="Ser/Thr_kinase_AS"/>
</dbReference>
<dbReference type="GO" id="GO:0032991">
    <property type="term" value="C:protein-containing complex"/>
    <property type="evidence" value="ECO:0007669"/>
    <property type="project" value="UniProtKB-ARBA"/>
</dbReference>
<dbReference type="SUPFAM" id="SSF56112">
    <property type="entry name" value="Protein kinase-like (PK-like)"/>
    <property type="match status" value="1"/>
</dbReference>
<dbReference type="PROSITE" id="PS50011">
    <property type="entry name" value="PROTEIN_KINASE_DOM"/>
    <property type="match status" value="1"/>
</dbReference>
<dbReference type="Gene3D" id="1.10.510.10">
    <property type="entry name" value="Transferase(Phosphotransferase) domain 1"/>
    <property type="match status" value="1"/>
</dbReference>
<evidence type="ECO:0000313" key="11">
    <source>
        <dbReference type="Proteomes" id="UP000019763"/>
    </source>
</evidence>
<keyword evidence="10" id="KW-0808">Transferase</keyword>
<dbReference type="eggNOG" id="KOG1166">
    <property type="taxonomic scope" value="Eukaryota"/>
</dbReference>
<feature type="region of interest" description="Disordered" evidence="8">
    <location>
        <begin position="364"/>
        <end position="387"/>
    </location>
</feature>
<dbReference type="PANTHER" id="PTHR14030">
    <property type="entry name" value="MITOTIC CHECKPOINT SERINE/THREONINE-PROTEIN KINASE BUB1"/>
    <property type="match status" value="1"/>
</dbReference>
<dbReference type="InterPro" id="IPR015661">
    <property type="entry name" value="Bub1/Mad3"/>
</dbReference>
<dbReference type="GO" id="GO:0004672">
    <property type="term" value="F:protein kinase activity"/>
    <property type="evidence" value="ECO:0007669"/>
    <property type="project" value="InterPro"/>
</dbReference>
<dbReference type="AlphaFoldDB" id="A0A023B337"/>
<evidence type="ECO:0000256" key="6">
    <source>
        <dbReference type="ARBA" id="ARBA00023328"/>
    </source>
</evidence>
<keyword evidence="2" id="KW-0158">Chromosome</keyword>
<dbReference type="GO" id="GO:0000776">
    <property type="term" value="C:kinetochore"/>
    <property type="evidence" value="ECO:0007669"/>
    <property type="project" value="UniProtKB-KW"/>
</dbReference>
<proteinExistence type="predicted"/>
<dbReference type="GO" id="GO:0051754">
    <property type="term" value="P:meiotic sister chromatid cohesion, centromeric"/>
    <property type="evidence" value="ECO:0007669"/>
    <property type="project" value="TreeGrafter"/>
</dbReference>
<dbReference type="OrthoDB" id="248495at2759"/>
<reference evidence="10" key="1">
    <citation type="submission" date="2013-12" db="EMBL/GenBank/DDBJ databases">
        <authorList>
            <person name="Omoto C.K."/>
            <person name="Sibley D."/>
            <person name="Venepally P."/>
            <person name="Hadjithomas M."/>
            <person name="Karamycheva S."/>
            <person name="Brunk B."/>
            <person name="Roos D."/>
            <person name="Caler E."/>
            <person name="Lorenzi H."/>
        </authorList>
    </citation>
    <scope>NUCLEOTIDE SEQUENCE</scope>
</reference>
<dbReference type="PROSITE" id="PS00107">
    <property type="entry name" value="PROTEIN_KINASE_ATP"/>
    <property type="match status" value="1"/>
</dbReference>
<evidence type="ECO:0000313" key="10">
    <source>
        <dbReference type="EMBL" id="EZG55351.1"/>
    </source>
</evidence>
<dbReference type="PANTHER" id="PTHR14030:SF4">
    <property type="entry name" value="BUB1 KINASE, ISOFORM A-RELATED"/>
    <property type="match status" value="1"/>
</dbReference>
<protein>
    <submittedName>
        <fullName evidence="10">Protein kinase domain protein</fullName>
    </submittedName>
</protein>
<dbReference type="VEuPathDB" id="CryptoDB:GNI_114220"/>
<comment type="subcellular location">
    <subcellularLocation>
        <location evidence="1">Chromosome</location>
        <location evidence="1">Centromere</location>
        <location evidence="1">Kinetochore</location>
    </subcellularLocation>
</comment>
<feature type="domain" description="Protein kinase" evidence="9">
    <location>
        <begin position="299"/>
        <end position="677"/>
    </location>
</feature>
<dbReference type="GO" id="GO:0007094">
    <property type="term" value="P:mitotic spindle assembly checkpoint signaling"/>
    <property type="evidence" value="ECO:0007669"/>
    <property type="project" value="InterPro"/>
</dbReference>
<dbReference type="InterPro" id="IPR011009">
    <property type="entry name" value="Kinase-like_dom_sf"/>
</dbReference>
<feature type="binding site" evidence="7">
    <location>
        <position position="331"/>
    </location>
    <ligand>
        <name>ATP</name>
        <dbReference type="ChEBI" id="CHEBI:30616"/>
    </ligand>
</feature>
<dbReference type="EMBL" id="AFNH02000852">
    <property type="protein sequence ID" value="EZG55351.1"/>
    <property type="molecule type" value="Genomic_DNA"/>
</dbReference>
<evidence type="ECO:0000256" key="5">
    <source>
        <dbReference type="ARBA" id="ARBA00022840"/>
    </source>
</evidence>